<evidence type="ECO:0000313" key="3">
    <source>
        <dbReference type="Proteomes" id="UP000265520"/>
    </source>
</evidence>
<organism evidence="2 3">
    <name type="scientific">Trifolium medium</name>
    <dbReference type="NCBI Taxonomy" id="97028"/>
    <lineage>
        <taxon>Eukaryota</taxon>
        <taxon>Viridiplantae</taxon>
        <taxon>Streptophyta</taxon>
        <taxon>Embryophyta</taxon>
        <taxon>Tracheophyta</taxon>
        <taxon>Spermatophyta</taxon>
        <taxon>Magnoliopsida</taxon>
        <taxon>eudicotyledons</taxon>
        <taxon>Gunneridae</taxon>
        <taxon>Pentapetalae</taxon>
        <taxon>rosids</taxon>
        <taxon>fabids</taxon>
        <taxon>Fabales</taxon>
        <taxon>Fabaceae</taxon>
        <taxon>Papilionoideae</taxon>
        <taxon>50 kb inversion clade</taxon>
        <taxon>NPAAA clade</taxon>
        <taxon>Hologalegina</taxon>
        <taxon>IRL clade</taxon>
        <taxon>Trifolieae</taxon>
        <taxon>Trifolium</taxon>
    </lineage>
</organism>
<evidence type="ECO:0000313" key="2">
    <source>
        <dbReference type="EMBL" id="MCI39974.1"/>
    </source>
</evidence>
<protein>
    <submittedName>
        <fullName evidence="2">Uncharacterized protein</fullName>
    </submittedName>
</protein>
<feature type="non-terminal residue" evidence="2">
    <location>
        <position position="71"/>
    </location>
</feature>
<name>A0A392RV95_9FABA</name>
<evidence type="ECO:0000256" key="1">
    <source>
        <dbReference type="SAM" id="MobiDB-lite"/>
    </source>
</evidence>
<dbReference type="AlphaFoldDB" id="A0A392RV95"/>
<accession>A0A392RV95</accession>
<comment type="caution">
    <text evidence="2">The sequence shown here is derived from an EMBL/GenBank/DDBJ whole genome shotgun (WGS) entry which is preliminary data.</text>
</comment>
<proteinExistence type="predicted"/>
<keyword evidence="3" id="KW-1185">Reference proteome</keyword>
<reference evidence="2 3" key="1">
    <citation type="journal article" date="2018" name="Front. Plant Sci.">
        <title>Red Clover (Trifolium pratense) and Zigzag Clover (T. medium) - A Picture of Genomic Similarities and Differences.</title>
        <authorList>
            <person name="Dluhosova J."/>
            <person name="Istvanek J."/>
            <person name="Nedelnik J."/>
            <person name="Repkova J."/>
        </authorList>
    </citation>
    <scope>NUCLEOTIDE SEQUENCE [LARGE SCALE GENOMIC DNA]</scope>
    <source>
        <strain evidence="3">cv. 10/8</strain>
        <tissue evidence="2">Leaf</tissue>
    </source>
</reference>
<feature type="region of interest" description="Disordered" evidence="1">
    <location>
        <begin position="1"/>
        <end position="30"/>
    </location>
</feature>
<dbReference type="Proteomes" id="UP000265520">
    <property type="component" value="Unassembled WGS sequence"/>
</dbReference>
<dbReference type="EMBL" id="LXQA010274282">
    <property type="protein sequence ID" value="MCI39974.1"/>
    <property type="molecule type" value="Genomic_DNA"/>
</dbReference>
<sequence>MSVNKEQIEDNKEFSPAPTEENLELHQAAPSKDVNVLEEFGNYMMVGEDSDGMPVQFLPTSDHNIHKMVVR</sequence>
<feature type="compositionally biased region" description="Basic and acidic residues" evidence="1">
    <location>
        <begin position="1"/>
        <end position="13"/>
    </location>
</feature>